<organism evidence="1 2">
    <name type="scientific">Actibacterium mucosum KCTC 23349</name>
    <dbReference type="NCBI Taxonomy" id="1454373"/>
    <lineage>
        <taxon>Bacteria</taxon>
        <taxon>Pseudomonadati</taxon>
        <taxon>Pseudomonadota</taxon>
        <taxon>Alphaproteobacteria</taxon>
        <taxon>Rhodobacterales</taxon>
        <taxon>Roseobacteraceae</taxon>
        <taxon>Actibacterium</taxon>
    </lineage>
</organism>
<dbReference type="AlphaFoldDB" id="A0A037ZFM0"/>
<dbReference type="STRING" id="1454373.ACMU_14155"/>
<dbReference type="Proteomes" id="UP000026249">
    <property type="component" value="Unassembled WGS sequence"/>
</dbReference>
<dbReference type="InterPro" id="IPR036412">
    <property type="entry name" value="HAD-like_sf"/>
</dbReference>
<dbReference type="InterPro" id="IPR006439">
    <property type="entry name" value="HAD-SF_hydro_IA"/>
</dbReference>
<proteinExistence type="predicted"/>
<name>A0A037ZFM0_9RHOB</name>
<dbReference type="OrthoDB" id="9782449at2"/>
<evidence type="ECO:0000313" key="2">
    <source>
        <dbReference type="Proteomes" id="UP000026249"/>
    </source>
</evidence>
<dbReference type="EMBL" id="JFKE01000005">
    <property type="protein sequence ID" value="KAJ54903.1"/>
    <property type="molecule type" value="Genomic_DNA"/>
</dbReference>
<dbReference type="SFLD" id="SFLDG01135">
    <property type="entry name" value="C1.5.6:_HAD__Beta-PGM__Phospha"/>
    <property type="match status" value="1"/>
</dbReference>
<dbReference type="Gene3D" id="3.40.50.1000">
    <property type="entry name" value="HAD superfamily/HAD-like"/>
    <property type="match status" value="1"/>
</dbReference>
<dbReference type="SFLD" id="SFLDS00003">
    <property type="entry name" value="Haloacid_Dehalogenase"/>
    <property type="match status" value="1"/>
</dbReference>
<dbReference type="Gene3D" id="1.10.150.240">
    <property type="entry name" value="Putative phosphatase, domain 2"/>
    <property type="match status" value="1"/>
</dbReference>
<dbReference type="PRINTS" id="PR00413">
    <property type="entry name" value="HADHALOGNASE"/>
</dbReference>
<reference evidence="1 2" key="1">
    <citation type="submission" date="2014-03" db="EMBL/GenBank/DDBJ databases">
        <title>Draft Genome Sequence of Actibacterium mucosum KCTC 23349, a Marine Alphaproteobacterium with Complex Ionic Requirements Isolated from Mediterranean Seawater at Malvarrosa Beach, Valencia, Spain.</title>
        <authorList>
            <person name="Arahal D.R."/>
            <person name="Shao Z."/>
            <person name="Lai Q."/>
            <person name="Pujalte M.J."/>
        </authorList>
    </citation>
    <scope>NUCLEOTIDE SEQUENCE [LARGE SCALE GENOMIC DNA]</scope>
    <source>
        <strain evidence="1 2">KCTC 23349</strain>
    </source>
</reference>
<dbReference type="SUPFAM" id="SSF56784">
    <property type="entry name" value="HAD-like"/>
    <property type="match status" value="1"/>
</dbReference>
<dbReference type="NCBIfam" id="TIGR01509">
    <property type="entry name" value="HAD-SF-IA-v3"/>
    <property type="match status" value="1"/>
</dbReference>
<dbReference type="InterPro" id="IPR041492">
    <property type="entry name" value="HAD_2"/>
</dbReference>
<accession>A0A037ZFM0</accession>
<evidence type="ECO:0008006" key="3">
    <source>
        <dbReference type="Google" id="ProtNLM"/>
    </source>
</evidence>
<dbReference type="NCBIfam" id="TIGR01549">
    <property type="entry name" value="HAD-SF-IA-v1"/>
    <property type="match status" value="1"/>
</dbReference>
<dbReference type="Pfam" id="PF13419">
    <property type="entry name" value="HAD_2"/>
    <property type="match status" value="1"/>
</dbReference>
<dbReference type="InterPro" id="IPR023198">
    <property type="entry name" value="PGP-like_dom2"/>
</dbReference>
<dbReference type="InterPro" id="IPR023214">
    <property type="entry name" value="HAD_sf"/>
</dbReference>
<comment type="caution">
    <text evidence="1">The sequence shown here is derived from an EMBL/GenBank/DDBJ whole genome shotgun (WGS) entry which is preliminary data.</text>
</comment>
<dbReference type="RefSeq" id="WP_035260001.1">
    <property type="nucleotide sequence ID" value="NZ_JFKE01000005.1"/>
</dbReference>
<dbReference type="SFLD" id="SFLDG01129">
    <property type="entry name" value="C1.5:_HAD__Beta-PGM__Phosphata"/>
    <property type="match status" value="1"/>
</dbReference>
<dbReference type="CDD" id="cd07505">
    <property type="entry name" value="HAD_BPGM-like"/>
    <property type="match status" value="1"/>
</dbReference>
<sequence length="224" mass="23379">MTPSFAAVIFDLDGTLLDTEASNTEASLAAMRAFGLPPDEAFLELMIGRDYETCEAMMAERYPGIDLAAYGRVLTTELERVEAAGFPLKPDVREVLGDLQAAGKPLALVTSSRRSRADLKLSRAGLTDFFSVTVTLDDVTAAKPDPAPYALAAQQLGVAPDTCLVFEDSETGVASALGAGMKVVQVPDMLPAGGHAHVTADTLWAGAHSVGLPVRAAAPCESAV</sequence>
<protein>
    <recommendedName>
        <fullName evidence="3">Haloacid dehalogenase</fullName>
    </recommendedName>
</protein>
<keyword evidence="2" id="KW-1185">Reference proteome</keyword>
<gene>
    <name evidence="1" type="ORF">ACMU_14155</name>
</gene>
<dbReference type="PANTHER" id="PTHR18901:SF38">
    <property type="entry name" value="PSEUDOURIDINE-5'-PHOSPHATASE"/>
    <property type="match status" value="1"/>
</dbReference>
<dbReference type="PANTHER" id="PTHR18901">
    <property type="entry name" value="2-DEOXYGLUCOSE-6-PHOSPHATE PHOSPHATASE 2"/>
    <property type="match status" value="1"/>
</dbReference>
<evidence type="ECO:0000313" key="1">
    <source>
        <dbReference type="EMBL" id="KAJ54903.1"/>
    </source>
</evidence>